<protein>
    <submittedName>
        <fullName evidence="1">Uncharacterized protein</fullName>
    </submittedName>
</protein>
<dbReference type="GeneID" id="25295646"/>
<dbReference type="RefSeq" id="XP_013271158.1">
    <property type="nucleotide sequence ID" value="XM_013415704.1"/>
</dbReference>
<dbReference type="VEuPathDB" id="FungiDB:Z518_07575"/>
<evidence type="ECO:0000313" key="2">
    <source>
        <dbReference type="Proteomes" id="UP000053617"/>
    </source>
</evidence>
<accession>A0A0D2FPF1</accession>
<evidence type="ECO:0000313" key="1">
    <source>
        <dbReference type="EMBL" id="KIX04022.1"/>
    </source>
</evidence>
<gene>
    <name evidence="1" type="ORF">Z518_07575</name>
</gene>
<dbReference type="AlphaFoldDB" id="A0A0D2FPF1"/>
<dbReference type="EMBL" id="KN847479">
    <property type="protein sequence ID" value="KIX04022.1"/>
    <property type="molecule type" value="Genomic_DNA"/>
</dbReference>
<dbReference type="Proteomes" id="UP000053617">
    <property type="component" value="Unassembled WGS sequence"/>
</dbReference>
<reference evidence="1 2" key="1">
    <citation type="submission" date="2015-01" db="EMBL/GenBank/DDBJ databases">
        <title>The Genome Sequence of Rhinocladiella mackenzie CBS 650.93.</title>
        <authorList>
            <consortium name="The Broad Institute Genomics Platform"/>
            <person name="Cuomo C."/>
            <person name="de Hoog S."/>
            <person name="Gorbushina A."/>
            <person name="Stielow B."/>
            <person name="Teixiera M."/>
            <person name="Abouelleil A."/>
            <person name="Chapman S.B."/>
            <person name="Priest M."/>
            <person name="Young S.K."/>
            <person name="Wortman J."/>
            <person name="Nusbaum C."/>
            <person name="Birren B."/>
        </authorList>
    </citation>
    <scope>NUCLEOTIDE SEQUENCE [LARGE SCALE GENOMIC DNA]</scope>
    <source>
        <strain evidence="1 2">CBS 650.93</strain>
    </source>
</reference>
<organism evidence="1 2">
    <name type="scientific">Rhinocladiella mackenziei CBS 650.93</name>
    <dbReference type="NCBI Taxonomy" id="1442369"/>
    <lineage>
        <taxon>Eukaryota</taxon>
        <taxon>Fungi</taxon>
        <taxon>Dikarya</taxon>
        <taxon>Ascomycota</taxon>
        <taxon>Pezizomycotina</taxon>
        <taxon>Eurotiomycetes</taxon>
        <taxon>Chaetothyriomycetidae</taxon>
        <taxon>Chaetothyriales</taxon>
        <taxon>Herpotrichiellaceae</taxon>
        <taxon>Rhinocladiella</taxon>
    </lineage>
</organism>
<sequence length="113" mass="13009">MIRLQSVANEIQKNRTFEVARRTVFSDAKRQLLSAEVLPHRRYHKEGAVIIRELLKNGTVLWDTFYDLVGANIGDKLLEANIFALRFNSEEITFLSTVMKRYCEGNSAFWGGN</sequence>
<dbReference type="HOGENOM" id="CLU_2134929_0_0_1"/>
<proteinExistence type="predicted"/>
<dbReference type="OrthoDB" id="511599at2759"/>
<keyword evidence="2" id="KW-1185">Reference proteome</keyword>
<name>A0A0D2FPF1_9EURO</name>